<feature type="domain" description="Heterokaryon incompatibility" evidence="1">
    <location>
        <begin position="21"/>
        <end position="189"/>
    </location>
</feature>
<evidence type="ECO:0000259" key="1">
    <source>
        <dbReference type="Pfam" id="PF06985"/>
    </source>
</evidence>
<name>A0A077WSQ2_9FUNG</name>
<accession>A0A077WSQ2</accession>
<proteinExistence type="predicted"/>
<dbReference type="InterPro" id="IPR010730">
    <property type="entry name" value="HET"/>
</dbReference>
<reference evidence="2" key="1">
    <citation type="journal article" date="2014" name="Genome Announc.">
        <title>De novo whole-genome sequence and genome annotation of Lichtheimia ramosa.</title>
        <authorList>
            <person name="Linde J."/>
            <person name="Schwartze V."/>
            <person name="Binder U."/>
            <person name="Lass-Florl C."/>
            <person name="Voigt K."/>
            <person name="Horn F."/>
        </authorList>
    </citation>
    <scope>NUCLEOTIDE SEQUENCE</scope>
    <source>
        <strain evidence="2">JMRC FSU:6197</strain>
    </source>
</reference>
<dbReference type="EMBL" id="LK023337">
    <property type="protein sequence ID" value="CDS10626.1"/>
    <property type="molecule type" value="Genomic_DNA"/>
</dbReference>
<dbReference type="Pfam" id="PF06985">
    <property type="entry name" value="HET"/>
    <property type="match status" value="1"/>
</dbReference>
<dbReference type="OrthoDB" id="2244458at2759"/>
<sequence>MSIIRPCHSSYHRWKVKSKGYYALSHLWGNAKDFPYWDVGTFITQDKHPVDPIPMRPEKRETLLALLKQHPDTYWWIDVLCARTDTPLVIMGDIYKHAKACYAMLDCAPELITRIWKNANYFNALRETYERFISGMCDESKNVHVMFDESQTFKMTAIRSIAEKHSWVLDTLCSLFQSSWFDRVWTLQEIALPAKTIMISEQCGFATIEHQISFDLLSGFLYNLDADSDCIDFLSGLVDEKMSLALNALAKKFWTIWVTTANTTDLTINPSVDPACKAIELLNKMDALGKCQRTCMDPKDYVYGVLGLLRVHVPRMDDRKQVWTMFLSALDDHLNALPTSLDTGEKLLTLSEHASDFDLALAKDMGDVYDGLLQNNIDWKAVHEAMYEFSA</sequence>
<dbReference type="PANTHER" id="PTHR24148">
    <property type="entry name" value="ANKYRIN REPEAT DOMAIN-CONTAINING PROTEIN 39 HOMOLOG-RELATED"/>
    <property type="match status" value="1"/>
</dbReference>
<dbReference type="PANTHER" id="PTHR24148:SF64">
    <property type="entry name" value="HETEROKARYON INCOMPATIBILITY DOMAIN-CONTAINING PROTEIN"/>
    <property type="match status" value="1"/>
</dbReference>
<organism evidence="2">
    <name type="scientific">Lichtheimia ramosa</name>
    <dbReference type="NCBI Taxonomy" id="688394"/>
    <lineage>
        <taxon>Eukaryota</taxon>
        <taxon>Fungi</taxon>
        <taxon>Fungi incertae sedis</taxon>
        <taxon>Mucoromycota</taxon>
        <taxon>Mucoromycotina</taxon>
        <taxon>Mucoromycetes</taxon>
        <taxon>Mucorales</taxon>
        <taxon>Lichtheimiaceae</taxon>
        <taxon>Lichtheimia</taxon>
    </lineage>
</organism>
<evidence type="ECO:0000313" key="2">
    <source>
        <dbReference type="EMBL" id="CDS10626.1"/>
    </source>
</evidence>
<dbReference type="InterPro" id="IPR052895">
    <property type="entry name" value="HetReg/Transcr_Mod"/>
</dbReference>
<dbReference type="AlphaFoldDB" id="A0A077WSQ2"/>
<gene>
    <name evidence="2" type="ORF">LRAMOSA11112</name>
</gene>
<protein>
    <recommendedName>
        <fullName evidence="1">Heterokaryon incompatibility domain-containing protein</fullName>
    </recommendedName>
</protein>